<proteinExistence type="predicted"/>
<dbReference type="Pfam" id="PF26198">
    <property type="entry name" value="Ig_SMCHD1_6th"/>
    <property type="match status" value="1"/>
</dbReference>
<dbReference type="Pfam" id="PF26197">
    <property type="entry name" value="Ig_SMCHD1_5th"/>
    <property type="match status" value="1"/>
</dbReference>
<dbReference type="Pfam" id="PF26196">
    <property type="entry name" value="Ig_SMCHD1_4th"/>
    <property type="match status" value="1"/>
</dbReference>
<dbReference type="GO" id="GO:0051276">
    <property type="term" value="P:chromosome organization"/>
    <property type="evidence" value="ECO:0007669"/>
    <property type="project" value="InterPro"/>
</dbReference>
<dbReference type="InterPro" id="IPR036277">
    <property type="entry name" value="SMC_hinge_sf"/>
</dbReference>
<accession>A0A7M7GJI4</accession>
<evidence type="ECO:0000313" key="4">
    <source>
        <dbReference type="EnsemblMetazoa" id="XP_003727734"/>
    </source>
</evidence>
<dbReference type="RefSeq" id="XP_003727734.2">
    <property type="nucleotide sequence ID" value="XM_003727686.3"/>
</dbReference>
<dbReference type="Pfam" id="PF22899">
    <property type="entry name" value="SMCHD1_S5"/>
    <property type="match status" value="1"/>
</dbReference>
<dbReference type="InterPro" id="IPR058616">
    <property type="entry name" value="Ig_SMCHD1_8th"/>
</dbReference>
<dbReference type="KEGG" id="spu:100890804"/>
<dbReference type="GO" id="GO:0005694">
    <property type="term" value="C:chromosome"/>
    <property type="evidence" value="ECO:0007669"/>
    <property type="project" value="InterPro"/>
</dbReference>
<keyword evidence="1" id="KW-0175">Coiled coil</keyword>
<feature type="compositionally biased region" description="Polar residues" evidence="2">
    <location>
        <begin position="1959"/>
        <end position="1970"/>
    </location>
</feature>
<feature type="compositionally biased region" description="Polar residues" evidence="2">
    <location>
        <begin position="1938"/>
        <end position="1952"/>
    </location>
</feature>
<dbReference type="SMART" id="SM00968">
    <property type="entry name" value="SMC_hinge"/>
    <property type="match status" value="1"/>
</dbReference>
<dbReference type="Proteomes" id="UP000007110">
    <property type="component" value="Unassembled WGS sequence"/>
</dbReference>
<dbReference type="InterPro" id="IPR058617">
    <property type="entry name" value="Ig_SMCHD1_7th"/>
</dbReference>
<protein>
    <recommendedName>
        <fullName evidence="3">SMC hinge domain-containing protein</fullName>
    </recommendedName>
</protein>
<dbReference type="InterPro" id="IPR055109">
    <property type="entry name" value="SMCHD1_S5"/>
</dbReference>
<dbReference type="InterPro" id="IPR058612">
    <property type="entry name" value="Ig_SMCHD1_2nd"/>
</dbReference>
<dbReference type="InterPro" id="IPR010935">
    <property type="entry name" value="SMC_hinge"/>
</dbReference>
<evidence type="ECO:0000259" key="3">
    <source>
        <dbReference type="SMART" id="SM00968"/>
    </source>
</evidence>
<dbReference type="InParanoid" id="A0A7M7GJI4"/>
<dbReference type="Pfam" id="PF06470">
    <property type="entry name" value="SMC_hinge"/>
    <property type="match status" value="1"/>
</dbReference>
<dbReference type="InterPro" id="IPR058614">
    <property type="entry name" value="Ig_SMCHD1_5th"/>
</dbReference>
<evidence type="ECO:0000256" key="1">
    <source>
        <dbReference type="SAM" id="Coils"/>
    </source>
</evidence>
<dbReference type="Pfam" id="PF13589">
    <property type="entry name" value="HATPase_c_3"/>
    <property type="match status" value="1"/>
</dbReference>
<feature type="coiled-coil region" evidence="1">
    <location>
        <begin position="1618"/>
        <end position="1645"/>
    </location>
</feature>
<feature type="region of interest" description="Disordered" evidence="2">
    <location>
        <begin position="1937"/>
        <end position="1992"/>
    </location>
</feature>
<feature type="compositionally biased region" description="Basic and acidic residues" evidence="2">
    <location>
        <begin position="237"/>
        <end position="253"/>
    </location>
</feature>
<dbReference type="GeneID" id="100890804"/>
<dbReference type="SUPFAM" id="SSF55874">
    <property type="entry name" value="ATPase domain of HSP90 chaperone/DNA topoisomerase II/histidine kinase"/>
    <property type="match status" value="1"/>
</dbReference>
<dbReference type="Pfam" id="PF26194">
    <property type="entry name" value="Ig_SMCHD1_1st"/>
    <property type="match status" value="1"/>
</dbReference>
<dbReference type="OMA" id="GANEYFI"/>
<dbReference type="EnsemblMetazoa" id="XM_003727686">
    <property type="protein sequence ID" value="XP_003727734"/>
    <property type="gene ID" value="LOC100890804"/>
</dbReference>
<dbReference type="Pfam" id="PF26195">
    <property type="entry name" value="Ig_SMCHD1_2nd"/>
    <property type="match status" value="1"/>
</dbReference>
<organism evidence="4 5">
    <name type="scientific">Strongylocentrotus purpuratus</name>
    <name type="common">Purple sea urchin</name>
    <dbReference type="NCBI Taxonomy" id="7668"/>
    <lineage>
        <taxon>Eukaryota</taxon>
        <taxon>Metazoa</taxon>
        <taxon>Echinodermata</taxon>
        <taxon>Eleutherozoa</taxon>
        <taxon>Echinozoa</taxon>
        <taxon>Echinoidea</taxon>
        <taxon>Euechinoidea</taxon>
        <taxon>Echinacea</taxon>
        <taxon>Camarodonta</taxon>
        <taxon>Echinidea</taxon>
        <taxon>Strongylocentrotidae</taxon>
        <taxon>Strongylocentrotus</taxon>
    </lineage>
</organism>
<dbReference type="InterPro" id="IPR038892">
    <property type="entry name" value="SMCHD1"/>
</dbReference>
<dbReference type="OrthoDB" id="10036779at2759"/>
<dbReference type="InterPro" id="IPR058611">
    <property type="entry name" value="Ig_SMCHD1_1st"/>
</dbReference>
<dbReference type="Pfam" id="PF26199">
    <property type="entry name" value="Ig_SMCHD1_8th"/>
    <property type="match status" value="1"/>
</dbReference>
<dbReference type="PANTHER" id="PTHR22640">
    <property type="entry name" value="STRUCTURAL MAINTENANCE OF CHROMOSOMES FLEXIBLE HINGE DOMAIN-CONTAINING PROTEIN 1"/>
    <property type="match status" value="1"/>
</dbReference>
<name>A0A7M7GJI4_STRPU</name>
<dbReference type="SUPFAM" id="SSF75553">
    <property type="entry name" value="Smc hinge domain"/>
    <property type="match status" value="1"/>
</dbReference>
<dbReference type="Pfam" id="PF26201">
    <property type="entry name" value="Ig_SMCHD1_7th"/>
    <property type="match status" value="1"/>
</dbReference>
<evidence type="ECO:0000313" key="5">
    <source>
        <dbReference type="Proteomes" id="UP000007110"/>
    </source>
</evidence>
<dbReference type="GO" id="GO:0005524">
    <property type="term" value="F:ATP binding"/>
    <property type="evidence" value="ECO:0007669"/>
    <property type="project" value="InterPro"/>
</dbReference>
<feature type="domain" description="SMC hinge" evidence="3">
    <location>
        <begin position="1700"/>
        <end position="1828"/>
    </location>
</feature>
<dbReference type="InterPro" id="IPR058615">
    <property type="entry name" value="Ig_SMCHD1_6th"/>
</dbReference>
<sequence length="1992" mass="224196">MASSSPTVYVFDRRKGSDPAREITLDDVCSFADFKELIKKEFGIPYDGEFVIATTNRDEINTDETYEELVEDGDTLLLLVHLKQDLLAPTQERVDYQPHYDTIIRSGMYEYYASEGQNPLPFAIAELIDNSLSATVKNVGPRNIEIRLYLEETGDKNMVCILDNGKGMTTRELNNWAIFRLSKFNRKRQRLEQGNNSDGDRDIPKSLNSDISFFGVGGKQAVFFIGDSARMISKPKGSRDVHEMTVSKEEFERREKNKEDIYGGIIQNRQPGEGSHVSPGNENLQKLIEEEKGQENFTHVVITSIKSQHIKFIKADFNRWSRQLAHIYHYYIHGPQGNQSHLSNSMYRTPSPYENLNISITMYKKGQLHQQLNLRDINDDLQSNFIRSAKDTFDFRVLVEGTGLVEGVLRYHPFLFDKESYPVDDGSVPEEVDDESDYNKDRPARGSKAIFECYWNGRLIPYTLVQEFDWCAVPKKLVDIPVECYNRVSGTLFANRKFEVSTNKLTFIDLEMKLKDRSNAVFERVVGGKSLRVNIDEAFYGWLDHCHETHDKQVWFRDYVGNITRQGLPKTKQGPWAVFKTVVWDGKVYTTGQQVRILRTNPVVYGSVKRFLLFGDFGNEIQNRSLFATGGEFEIEQEPRLLYNETKSYHLRRLDRLADEGQIKKAIDDEEGKLPEVLVISWPKANEVHAGEKRPAGKLIGEIKAEIHNRKGQSMSRLPGVQHNSKKLMVELKIIWHSDCGDKVIVTHMGQHHKTWAYSFKQMDIVGNIGPHTLILQAVLRDEGATDLGGRPLPCHKIKFTSTEGPSSKFSIDILDPPFRVDVPFNIPLLLQDEFNNPTKPTPNLKPVLEASGLVMSYEKVEIEGNSLIVKEVKASGVVGSAQGKKFNMTVTIPGLEIPTQQLKIRILPGEPHKIIVPTFEGTGDLCIENGKEFPISVEIRDRAGNFSVHQNIEVQCEFHGADGLPSYRADCSNSGKVTLTGNPIFIKNISKKSHEITAKIELPHMKGVSSVEKVITVKPSSSACKIKVFFCKDDPVEIKPQEDIEWTAGQNTSHMRFTLYDEGENQMKITKEQASKFKFTWLRTFDTSTVMEGNLPPIKVPKSVGDIKFCQLRLTDGSGLEFSFNIKPIPGEAKHIKCQSKKSVKVKLGEILDGDIVVHVTDEHGNIIKKLPHDSLSNLSVKAEDLDTKVLQKTLLPNVGFSLGDIKFDGSIVGDRPVLVKYNDFTDLISLEVLPGQPAQLLVMGWMPEETLIAYDGAKINNPLGFQVCDKSGNPISDVTTPISLQYDKALKVLSTASLTAMPFEGGQVTFGKLTLSGPYGKYMLHAKMSMERSSLMSSGLAVQLKPDPNKAQKLQLDYKEGSVYIAGDHFPDFDISVIAADESTMTNIPHKISMRLWESATNDQHLGPPPTRAQIIDMDKPSEEDREGHFYCRKHKLPQEARMHWIIFQASLNQKMLYSEPIGFDIQPGPPVKLNPEVTPPTPTVSDTPRAHSRIIIKALKLQLVDEFGNVTGKGLTGNIEVHMKGKDGAELPKFQGNRSMMQFPLDNGIGSIQDILIQENTPGHDGSEYKLHFILKSKGLVVMPYIQPFLFYKDSEKQQRMSQLFKERDTLSASIKAYKGQFEKEQQHLQMLKESAEDAAKDELKLGKELRLLGVIFLDAQIATRNGAEELMTSTKKKIEEQPRRKCGMPRYETQDGEILGKVAHLVEVEDENVAYVLSWHMAPDMDCVLTTTVAKAKEVFANTRECQQVLPIESIYKKGLTEWDKPLPHMGVPIKQGQTPSGNPVYARHLLRFTGHEEHCKIAFSLLLQDTVLLDTLNDATAYRQSIVKHIPCPTLLTRDGKRIRGNGKFGGRENQCPSDLLKMGRVFGEPPPKQLESLKEQMAILEKIMNAIMSREQAEVKYKDQEAALRSGDIVAKQRACQEDEEQLALINQKLNEASDEASSTDHSPIPMSIASSNSTGQSSARGMKRQAAPSVHESLPTKRRKP</sequence>
<keyword evidence="5" id="KW-1185">Reference proteome</keyword>
<feature type="region of interest" description="Disordered" evidence="2">
    <location>
        <begin position="234"/>
        <end position="253"/>
    </location>
</feature>
<evidence type="ECO:0000256" key="2">
    <source>
        <dbReference type="SAM" id="MobiDB-lite"/>
    </source>
</evidence>
<dbReference type="Gene3D" id="3.30.565.10">
    <property type="entry name" value="Histidine kinase-like ATPase, C-terminal domain"/>
    <property type="match status" value="1"/>
</dbReference>
<dbReference type="InterPro" id="IPR036890">
    <property type="entry name" value="HATPase_C_sf"/>
</dbReference>
<reference evidence="4" key="2">
    <citation type="submission" date="2021-01" db="UniProtKB">
        <authorList>
            <consortium name="EnsemblMetazoa"/>
        </authorList>
    </citation>
    <scope>IDENTIFICATION</scope>
</reference>
<dbReference type="PANTHER" id="PTHR22640:SF2">
    <property type="entry name" value="STRUCTURAL MAINTENANCE OF CHROMOSOMES FLEXIBLE HINGE DOMAIN-CONTAINING PROTEIN 1"/>
    <property type="match status" value="1"/>
</dbReference>
<reference evidence="5" key="1">
    <citation type="submission" date="2015-02" db="EMBL/GenBank/DDBJ databases">
        <title>Genome sequencing for Strongylocentrotus purpuratus.</title>
        <authorList>
            <person name="Murali S."/>
            <person name="Liu Y."/>
            <person name="Vee V."/>
            <person name="English A."/>
            <person name="Wang M."/>
            <person name="Skinner E."/>
            <person name="Han Y."/>
            <person name="Muzny D.M."/>
            <person name="Worley K.C."/>
            <person name="Gibbs R.A."/>
        </authorList>
    </citation>
    <scope>NUCLEOTIDE SEQUENCE</scope>
</reference>
<dbReference type="GO" id="GO:0006302">
    <property type="term" value="P:double-strand break repair"/>
    <property type="evidence" value="ECO:0007669"/>
    <property type="project" value="InterPro"/>
</dbReference>
<dbReference type="InterPro" id="IPR058613">
    <property type="entry name" value="Ig_SMCHD1_4th"/>
</dbReference>